<organism evidence="6">
    <name type="scientific">Tanacetum cinerariifolium</name>
    <name type="common">Dalmatian daisy</name>
    <name type="synonym">Chrysanthemum cinerariifolium</name>
    <dbReference type="NCBI Taxonomy" id="118510"/>
    <lineage>
        <taxon>Eukaryota</taxon>
        <taxon>Viridiplantae</taxon>
        <taxon>Streptophyta</taxon>
        <taxon>Embryophyta</taxon>
        <taxon>Tracheophyta</taxon>
        <taxon>Spermatophyta</taxon>
        <taxon>Magnoliopsida</taxon>
        <taxon>eudicotyledons</taxon>
        <taxon>Gunneridae</taxon>
        <taxon>Pentapetalae</taxon>
        <taxon>asterids</taxon>
        <taxon>campanulids</taxon>
        <taxon>Asterales</taxon>
        <taxon>Asteraceae</taxon>
        <taxon>Asteroideae</taxon>
        <taxon>Anthemideae</taxon>
        <taxon>Anthemidinae</taxon>
        <taxon>Tanacetum</taxon>
    </lineage>
</organism>
<feature type="coiled-coil region" evidence="3">
    <location>
        <begin position="700"/>
        <end position="727"/>
    </location>
</feature>
<dbReference type="InterPro" id="IPR013103">
    <property type="entry name" value="RVT_2"/>
</dbReference>
<feature type="compositionally biased region" description="Polar residues" evidence="4">
    <location>
        <begin position="648"/>
        <end position="660"/>
    </location>
</feature>
<reference evidence="6" key="1">
    <citation type="journal article" date="2019" name="Sci. Rep.">
        <title>Draft genome of Tanacetum cinerariifolium, the natural source of mosquito coil.</title>
        <authorList>
            <person name="Yamashiro T."/>
            <person name="Shiraishi A."/>
            <person name="Satake H."/>
            <person name="Nakayama K."/>
        </authorList>
    </citation>
    <scope>NUCLEOTIDE SEQUENCE</scope>
</reference>
<dbReference type="GO" id="GO:0016787">
    <property type="term" value="F:hydrolase activity"/>
    <property type="evidence" value="ECO:0007669"/>
    <property type="project" value="UniProtKB-KW"/>
</dbReference>
<dbReference type="GO" id="GO:0015074">
    <property type="term" value="P:DNA integration"/>
    <property type="evidence" value="ECO:0007669"/>
    <property type="project" value="InterPro"/>
</dbReference>
<feature type="region of interest" description="Disordered" evidence="4">
    <location>
        <begin position="1"/>
        <end position="21"/>
    </location>
</feature>
<evidence type="ECO:0000259" key="5">
    <source>
        <dbReference type="PROSITE" id="PS50994"/>
    </source>
</evidence>
<dbReference type="PANTHER" id="PTHR42648:SF32">
    <property type="entry name" value="RIBONUCLEASE H-LIKE DOMAIN, GAG-PRE-INTEGRASE DOMAIN PROTEIN-RELATED"/>
    <property type="match status" value="1"/>
</dbReference>
<feature type="compositionally biased region" description="Basic residues" evidence="4">
    <location>
        <begin position="629"/>
        <end position="640"/>
    </location>
</feature>
<feature type="domain" description="Integrase catalytic" evidence="5">
    <location>
        <begin position="1"/>
        <end position="86"/>
    </location>
</feature>
<dbReference type="InterPro" id="IPR036397">
    <property type="entry name" value="RNaseH_sf"/>
</dbReference>
<proteinExistence type="predicted"/>
<keyword evidence="3" id="KW-0175">Coiled coil</keyword>
<name>A0A6L2M629_TANCI</name>
<dbReference type="PANTHER" id="PTHR42648">
    <property type="entry name" value="TRANSPOSASE, PUTATIVE-RELATED"/>
    <property type="match status" value="1"/>
</dbReference>
<dbReference type="GO" id="GO:0003676">
    <property type="term" value="F:nucleic acid binding"/>
    <property type="evidence" value="ECO:0007669"/>
    <property type="project" value="InterPro"/>
</dbReference>
<dbReference type="GO" id="GO:0046872">
    <property type="term" value="F:metal ion binding"/>
    <property type="evidence" value="ECO:0007669"/>
    <property type="project" value="UniProtKB-KW"/>
</dbReference>
<dbReference type="AlphaFoldDB" id="A0A6L2M629"/>
<dbReference type="Gene3D" id="3.30.420.10">
    <property type="entry name" value="Ribonuclease H-like superfamily/Ribonuclease H"/>
    <property type="match status" value="1"/>
</dbReference>
<keyword evidence="1" id="KW-0479">Metal-binding</keyword>
<gene>
    <name evidence="6" type="ORF">Tci_041434</name>
</gene>
<dbReference type="InterPro" id="IPR012337">
    <property type="entry name" value="RNaseH-like_sf"/>
</dbReference>
<dbReference type="PROSITE" id="PS50994">
    <property type="entry name" value="INTEGRASE"/>
    <property type="match status" value="1"/>
</dbReference>
<dbReference type="SUPFAM" id="SSF53098">
    <property type="entry name" value="Ribonuclease H-like"/>
    <property type="match status" value="1"/>
</dbReference>
<accession>A0A6L2M629</accession>
<sequence>MKGIKREFSVSRTPQQNGVAERKNETLIEVTRTMLVDSLLPTTFLDEAVNTACYVQNRVLVTKPHNKTSYELLIGRSPNLEFMRPFGCPVIILNTLDHLRNLMARLMKGSIPEWLFDIDSLTKSMNYEPVSVGNQSNGDASIQTDIHAGQASKEKAAVHEYILLSFIPSNPPFSSTIQSLDVNVGDIPGDVNAGDIQVDVDEISRNNDDVWTLVDLPYGKRVIGSKWVFKKMLDERGIVIRNKARLVAQGLHSLLDGCEECILYGKIEEEVYVSQPPGFEDPDFPDKVYNVKKSLYGLQVKQKQDSIFIRQDKYVAKILKNFGFSKVKIVSTLMETSKPLLKYEDGQEVDVHMCRSMIGSLMYLTSSCLDIMFAVCACARHQVSPKASYLHAVKRIFRYLKGQPKLGLWYPKESPFELEAYTDSDYADLVWTGNLRLVDVNSLAVDLYPGSTTAKVKKVDDEVQNQNLVDGKRINIKESSIRRTQRLDDAKGTSCLTNAEIFEGFARMRYENLSDKLTFYKAFFSPQWKFLIHTILQCLSVKITSWNEFSSIMASAIICLATNQKFNFSRYILLSLVKNIKAGVPFFMFLREVTPLFANMLVQAPDKVGILQADAQSLPIPTEPSTSKPQKKHKPKRKHTKEPVVPPTESQAEQNITLPSPSHAPLPSGEDSLKLKELMDFWTNLSNKVLDLESEVIDIKSTYQARIEKLESGVERLEEENRVLKELMCVYSKVDSDEPVMEKEKSSKQGRKIADIDVDVEINLEKA</sequence>
<evidence type="ECO:0000256" key="1">
    <source>
        <dbReference type="ARBA" id="ARBA00022723"/>
    </source>
</evidence>
<feature type="region of interest" description="Disordered" evidence="4">
    <location>
        <begin position="619"/>
        <end position="669"/>
    </location>
</feature>
<evidence type="ECO:0000313" key="6">
    <source>
        <dbReference type="EMBL" id="GEU69456.1"/>
    </source>
</evidence>
<dbReference type="InterPro" id="IPR039537">
    <property type="entry name" value="Retrotran_Ty1/copia-like"/>
</dbReference>
<evidence type="ECO:0000256" key="4">
    <source>
        <dbReference type="SAM" id="MobiDB-lite"/>
    </source>
</evidence>
<protein>
    <recommendedName>
        <fullName evidence="5">Integrase catalytic domain-containing protein</fullName>
    </recommendedName>
</protein>
<dbReference type="EMBL" id="BKCJ010005938">
    <property type="protein sequence ID" value="GEU69456.1"/>
    <property type="molecule type" value="Genomic_DNA"/>
</dbReference>
<evidence type="ECO:0000256" key="2">
    <source>
        <dbReference type="ARBA" id="ARBA00022801"/>
    </source>
</evidence>
<keyword evidence="2" id="KW-0378">Hydrolase</keyword>
<comment type="caution">
    <text evidence="6">The sequence shown here is derived from an EMBL/GenBank/DDBJ whole genome shotgun (WGS) entry which is preliminary data.</text>
</comment>
<dbReference type="InterPro" id="IPR001584">
    <property type="entry name" value="Integrase_cat-core"/>
</dbReference>
<evidence type="ECO:0000256" key="3">
    <source>
        <dbReference type="SAM" id="Coils"/>
    </source>
</evidence>
<dbReference type="Pfam" id="PF07727">
    <property type="entry name" value="RVT_2"/>
    <property type="match status" value="2"/>
</dbReference>